<dbReference type="PRINTS" id="PR00081">
    <property type="entry name" value="GDHRDH"/>
</dbReference>
<keyword evidence="4" id="KW-1185">Reference proteome</keyword>
<protein>
    <submittedName>
        <fullName evidence="3">2-deoxy-D-gluconate 3-dehydrogenase</fullName>
    </submittedName>
</protein>
<sequence length="254" mass="27557">MDLFRLDGKVAVVTGSGKGIGKAMALGLAEAGADLVIVARTEEDIQQTVLEVEQKGRKAIGISTDVKKKEEIEKMVAKTLDTFGKIDVLVNNAGMNIRTPALDVPEEEWELIIQTNMKSVFLASQAVGKHMVEQKSGSIINISSVAGQVALRTGVAYAATKAGIIQMTKTLALEWGKHDVRVNAIAPWYFRTPLTEKLLNNEDYYNEIISRTPLRRVGDVKELVGPAVFLASEASSYVTGHTIFVDGGMSIYGF</sequence>
<organism evidence="3 4">
    <name type="scientific">Tepidibacillus decaturensis</name>
    <dbReference type="NCBI Taxonomy" id="1413211"/>
    <lineage>
        <taxon>Bacteria</taxon>
        <taxon>Bacillati</taxon>
        <taxon>Bacillota</taxon>
        <taxon>Bacilli</taxon>
        <taxon>Bacillales</taxon>
        <taxon>Bacillaceae</taxon>
        <taxon>Tepidibacillus</taxon>
    </lineage>
</organism>
<dbReference type="EMBL" id="LSKU01000001">
    <property type="protein sequence ID" value="KXG44290.1"/>
    <property type="molecule type" value="Genomic_DNA"/>
</dbReference>
<evidence type="ECO:0000313" key="4">
    <source>
        <dbReference type="Proteomes" id="UP000070352"/>
    </source>
</evidence>
<accession>A0A135L5S5</accession>
<name>A0A135L5S5_9BACI</name>
<dbReference type="GO" id="GO:0005975">
    <property type="term" value="P:carbohydrate metabolic process"/>
    <property type="evidence" value="ECO:0007669"/>
    <property type="project" value="UniProtKB-ARBA"/>
</dbReference>
<dbReference type="InterPro" id="IPR036291">
    <property type="entry name" value="NAD(P)-bd_dom_sf"/>
</dbReference>
<dbReference type="AlphaFoldDB" id="A0A135L5S5"/>
<dbReference type="Gene3D" id="3.40.50.720">
    <property type="entry name" value="NAD(P)-binding Rossmann-like Domain"/>
    <property type="match status" value="1"/>
</dbReference>
<dbReference type="FunFam" id="3.40.50.720:FF:000240">
    <property type="entry name" value="SDR family oxidoreductase"/>
    <property type="match status" value="1"/>
</dbReference>
<dbReference type="GO" id="GO:0016616">
    <property type="term" value="F:oxidoreductase activity, acting on the CH-OH group of donors, NAD or NADP as acceptor"/>
    <property type="evidence" value="ECO:0007669"/>
    <property type="project" value="UniProtKB-ARBA"/>
</dbReference>
<dbReference type="Proteomes" id="UP000070352">
    <property type="component" value="Unassembled WGS sequence"/>
</dbReference>
<dbReference type="NCBIfam" id="NF005559">
    <property type="entry name" value="PRK07231.1"/>
    <property type="match status" value="1"/>
</dbReference>
<dbReference type="OrthoDB" id="9803333at2"/>
<evidence type="ECO:0000256" key="1">
    <source>
        <dbReference type="ARBA" id="ARBA00006484"/>
    </source>
</evidence>
<reference evidence="3 4" key="1">
    <citation type="submission" date="2016-02" db="EMBL/GenBank/DDBJ databases">
        <title>Draft Genome for Tepidibacillus decaturensis nov. sp. Strain Z9, an Anaerobic, Moderately Thermophilic and Heterotrophic Bacterium from Deep Subsurface of the Illinois Basin, USA.</title>
        <authorList>
            <person name="Dong Y."/>
            <person name="Chang J.Y."/>
            <person name="Sanford R."/>
            <person name="Fouke B.W."/>
        </authorList>
    </citation>
    <scope>NUCLEOTIDE SEQUENCE [LARGE SCALE GENOMIC DNA]</scope>
    <source>
        <strain evidence="3 4">Z9</strain>
    </source>
</reference>
<dbReference type="PANTHER" id="PTHR42760:SF115">
    <property type="entry name" value="3-OXOACYL-[ACYL-CARRIER-PROTEIN] REDUCTASE FABG"/>
    <property type="match status" value="1"/>
</dbReference>
<evidence type="ECO:0000256" key="2">
    <source>
        <dbReference type="ARBA" id="ARBA00023002"/>
    </source>
</evidence>
<dbReference type="InterPro" id="IPR002347">
    <property type="entry name" value="SDR_fam"/>
</dbReference>
<keyword evidence="2" id="KW-0560">Oxidoreductase</keyword>
<dbReference type="SUPFAM" id="SSF51735">
    <property type="entry name" value="NAD(P)-binding Rossmann-fold domains"/>
    <property type="match status" value="1"/>
</dbReference>
<evidence type="ECO:0000313" key="3">
    <source>
        <dbReference type="EMBL" id="KXG44290.1"/>
    </source>
</evidence>
<comment type="caution">
    <text evidence="3">The sequence shown here is derived from an EMBL/GenBank/DDBJ whole genome shotgun (WGS) entry which is preliminary data.</text>
</comment>
<proteinExistence type="inferred from homology"/>
<dbReference type="Pfam" id="PF13561">
    <property type="entry name" value="adh_short_C2"/>
    <property type="match status" value="1"/>
</dbReference>
<dbReference type="STRING" id="1413211.U473_09945"/>
<dbReference type="PANTHER" id="PTHR42760">
    <property type="entry name" value="SHORT-CHAIN DEHYDROGENASES/REDUCTASES FAMILY MEMBER"/>
    <property type="match status" value="1"/>
</dbReference>
<gene>
    <name evidence="3" type="ORF">U473_09945</name>
</gene>
<dbReference type="RefSeq" id="WP_068725843.1">
    <property type="nucleotide sequence ID" value="NZ_LSKU01000001.1"/>
</dbReference>
<comment type="similarity">
    <text evidence="1">Belongs to the short-chain dehydrogenases/reductases (SDR) family.</text>
</comment>
<dbReference type="InterPro" id="IPR020904">
    <property type="entry name" value="Sc_DH/Rdtase_CS"/>
</dbReference>
<dbReference type="PRINTS" id="PR00080">
    <property type="entry name" value="SDRFAMILY"/>
</dbReference>
<dbReference type="PROSITE" id="PS00061">
    <property type="entry name" value="ADH_SHORT"/>
    <property type="match status" value="1"/>
</dbReference>